<comment type="caution">
    <text evidence="3">The sequence shown here is derived from an EMBL/GenBank/DDBJ whole genome shotgun (WGS) entry which is preliminary data.</text>
</comment>
<dbReference type="CDD" id="cd01097">
    <property type="entry name" value="Tetrahydromethanopterin_reductase"/>
    <property type="match status" value="1"/>
</dbReference>
<protein>
    <submittedName>
        <fullName evidence="3">LLM class F420-dependent oxidoreductase</fullName>
    </submittedName>
</protein>
<dbReference type="GO" id="GO:0016705">
    <property type="term" value="F:oxidoreductase activity, acting on paired donors, with incorporation or reduction of molecular oxygen"/>
    <property type="evidence" value="ECO:0007669"/>
    <property type="project" value="InterPro"/>
</dbReference>
<evidence type="ECO:0000313" key="3">
    <source>
        <dbReference type="EMBL" id="GCE14443.1"/>
    </source>
</evidence>
<reference evidence="4" key="1">
    <citation type="submission" date="2018-12" db="EMBL/GenBank/DDBJ databases">
        <title>Tengunoibacter tsumagoiensis gen. nov., sp. nov., Dictyobacter kobayashii sp. nov., D. alpinus sp. nov., and D. joshuensis sp. nov. and description of Dictyobacteraceae fam. nov. within the order Ktedonobacterales isolated from Tengu-no-mugimeshi.</title>
        <authorList>
            <person name="Wang C.M."/>
            <person name="Zheng Y."/>
            <person name="Sakai Y."/>
            <person name="Toyoda A."/>
            <person name="Minakuchi Y."/>
            <person name="Abe K."/>
            <person name="Yokota A."/>
            <person name="Yabe S."/>
        </authorList>
    </citation>
    <scope>NUCLEOTIDE SEQUENCE [LARGE SCALE GENOMIC DNA]</scope>
    <source>
        <strain evidence="4">Uno3</strain>
    </source>
</reference>
<dbReference type="InterPro" id="IPR050564">
    <property type="entry name" value="F420-G6PD/mer"/>
</dbReference>
<sequence length="334" mass="36145">MHENQFAPTGAPQPPVRSLRERVGLVIDGTQAQAAVKAIVEAEAAGVRQVWSIQAPTTPDTLTTFAAAAVQTKTIRLGTAIVPTYPRHPLTLAMQVLSIYDLAPDRLRLGVGPSHKPMIEGVYGLHMTPPIEHLREYVGILRALLWEGKIDHHSNNYNIVASLPRTARVPILISALRENAYQLAGEISDGAIPWLCPIPYLLKTALPALQRGAANRNRPTPPIVAHVLAAASSDRAAVLAATRKQIAFYGTLPFYAHMFADAGFPVSEQGVMSDDLVNSLVISGTEEQIAARFKEILSQGLEELLVLPVPVSNPEQERTRLAQLIGRLDSITGV</sequence>
<dbReference type="PANTHER" id="PTHR43244:SF1">
    <property type="entry name" value="5,10-METHYLENETETRAHYDROMETHANOPTERIN REDUCTASE"/>
    <property type="match status" value="1"/>
</dbReference>
<dbReference type="PANTHER" id="PTHR43244">
    <property type="match status" value="1"/>
</dbReference>
<dbReference type="InterPro" id="IPR036661">
    <property type="entry name" value="Luciferase-like_sf"/>
</dbReference>
<organism evidence="3 4">
    <name type="scientific">Tengunoibacter tsumagoiensis</name>
    <dbReference type="NCBI Taxonomy" id="2014871"/>
    <lineage>
        <taxon>Bacteria</taxon>
        <taxon>Bacillati</taxon>
        <taxon>Chloroflexota</taxon>
        <taxon>Ktedonobacteria</taxon>
        <taxon>Ktedonobacterales</taxon>
        <taxon>Dictyobacteraceae</taxon>
        <taxon>Tengunoibacter</taxon>
    </lineage>
</organism>
<dbReference type="OrthoDB" id="7054907at2"/>
<dbReference type="RefSeq" id="WP_126582020.1">
    <property type="nucleotide sequence ID" value="NZ_BIFR01000002.1"/>
</dbReference>
<proteinExistence type="predicted"/>
<dbReference type="AlphaFoldDB" id="A0A402A5M5"/>
<dbReference type="Pfam" id="PF00296">
    <property type="entry name" value="Bac_luciferase"/>
    <property type="match status" value="1"/>
</dbReference>
<dbReference type="InterPro" id="IPR011251">
    <property type="entry name" value="Luciferase-like_dom"/>
</dbReference>
<dbReference type="Proteomes" id="UP000287352">
    <property type="component" value="Unassembled WGS sequence"/>
</dbReference>
<gene>
    <name evidence="3" type="ORF">KTT_43020</name>
</gene>
<keyword evidence="1" id="KW-0560">Oxidoreductase</keyword>
<evidence type="ECO:0000313" key="4">
    <source>
        <dbReference type="Proteomes" id="UP000287352"/>
    </source>
</evidence>
<accession>A0A402A5M5</accession>
<keyword evidence="4" id="KW-1185">Reference proteome</keyword>
<name>A0A402A5M5_9CHLR</name>
<dbReference type="Gene3D" id="3.20.20.30">
    <property type="entry name" value="Luciferase-like domain"/>
    <property type="match status" value="1"/>
</dbReference>
<evidence type="ECO:0000256" key="1">
    <source>
        <dbReference type="ARBA" id="ARBA00023002"/>
    </source>
</evidence>
<evidence type="ECO:0000259" key="2">
    <source>
        <dbReference type="Pfam" id="PF00296"/>
    </source>
</evidence>
<feature type="domain" description="Luciferase-like" evidence="2">
    <location>
        <begin position="31"/>
        <end position="300"/>
    </location>
</feature>
<dbReference type="EMBL" id="BIFR01000002">
    <property type="protein sequence ID" value="GCE14443.1"/>
    <property type="molecule type" value="Genomic_DNA"/>
</dbReference>
<dbReference type="SUPFAM" id="SSF51679">
    <property type="entry name" value="Bacterial luciferase-like"/>
    <property type="match status" value="1"/>
</dbReference>